<dbReference type="GO" id="GO:0030632">
    <property type="term" value="P:D-alanine biosynthetic process"/>
    <property type="evidence" value="ECO:0007669"/>
    <property type="project" value="UniProtKB-UniRule"/>
</dbReference>
<feature type="modified residue" description="N6-(pyridoxal phosphate)lysine" evidence="5 6">
    <location>
        <position position="36"/>
    </location>
</feature>
<dbReference type="GO" id="GO:0009252">
    <property type="term" value="P:peptidoglycan biosynthetic process"/>
    <property type="evidence" value="ECO:0007669"/>
    <property type="project" value="TreeGrafter"/>
</dbReference>
<keyword evidence="4 5" id="KW-0413">Isomerase</keyword>
<dbReference type="Proteomes" id="UP000221734">
    <property type="component" value="Chromosome Kuenenia_stuttgartiensis_MBR1"/>
</dbReference>
<dbReference type="UniPathway" id="UPA00042">
    <property type="reaction ID" value="UER00497"/>
</dbReference>
<protein>
    <recommendedName>
        <fullName evidence="5">Alanine racemase</fullName>
        <ecNumber evidence="5">5.1.1.1</ecNumber>
    </recommendedName>
</protein>
<dbReference type="OrthoDB" id="9813814at2"/>
<dbReference type="InterPro" id="IPR020622">
    <property type="entry name" value="Ala_racemase_pyridoxalP-BS"/>
</dbReference>
<dbReference type="InterPro" id="IPR001608">
    <property type="entry name" value="Ala_racemase_N"/>
</dbReference>
<dbReference type="FunFam" id="2.40.37.10:FF:000006">
    <property type="entry name" value="Alanine racemase"/>
    <property type="match status" value="1"/>
</dbReference>
<dbReference type="EMBL" id="LT934425">
    <property type="protein sequence ID" value="SOH05855.1"/>
    <property type="molecule type" value="Genomic_DNA"/>
</dbReference>
<dbReference type="EC" id="5.1.1.1" evidence="5"/>
<evidence type="ECO:0000256" key="5">
    <source>
        <dbReference type="HAMAP-Rule" id="MF_01201"/>
    </source>
</evidence>
<organism evidence="7 8">
    <name type="scientific">Kuenenia stuttgartiensis</name>
    <dbReference type="NCBI Taxonomy" id="174633"/>
    <lineage>
        <taxon>Bacteria</taxon>
        <taxon>Pseudomonadati</taxon>
        <taxon>Planctomycetota</taxon>
        <taxon>Candidatus Brocadiia</taxon>
        <taxon>Candidatus Brocadiales</taxon>
        <taxon>Candidatus Brocadiaceae</taxon>
        <taxon>Candidatus Kuenenia</taxon>
    </lineage>
</organism>
<dbReference type="InterPro" id="IPR000821">
    <property type="entry name" value="Ala_racemase"/>
</dbReference>
<keyword evidence="8" id="KW-1185">Reference proteome</keyword>
<dbReference type="SUPFAM" id="SSF51419">
    <property type="entry name" value="PLP-binding barrel"/>
    <property type="match status" value="1"/>
</dbReference>
<evidence type="ECO:0000313" key="8">
    <source>
        <dbReference type="Proteomes" id="UP000221734"/>
    </source>
</evidence>
<dbReference type="PROSITE" id="PS00395">
    <property type="entry name" value="ALANINE_RACEMASE"/>
    <property type="match status" value="1"/>
</dbReference>
<dbReference type="Pfam" id="PF01168">
    <property type="entry name" value="Ala_racemase_N"/>
    <property type="match status" value="1"/>
</dbReference>
<dbReference type="GO" id="GO:0008784">
    <property type="term" value="F:alanine racemase activity"/>
    <property type="evidence" value="ECO:0007669"/>
    <property type="project" value="UniProtKB-UniRule"/>
</dbReference>
<dbReference type="SMART" id="SM01005">
    <property type="entry name" value="Ala_racemase_C"/>
    <property type="match status" value="1"/>
</dbReference>
<dbReference type="AlphaFoldDB" id="A0A2C9CJN7"/>
<dbReference type="RefSeq" id="WP_099326388.1">
    <property type="nucleotide sequence ID" value="NZ_LT934425.1"/>
</dbReference>
<dbReference type="Gene3D" id="2.40.37.10">
    <property type="entry name" value="Lyase, Ornithine Decarboxylase, Chain A, domain 1"/>
    <property type="match status" value="1"/>
</dbReference>
<dbReference type="Pfam" id="PF00842">
    <property type="entry name" value="Ala_racemase_C"/>
    <property type="match status" value="1"/>
</dbReference>
<dbReference type="InterPro" id="IPR029066">
    <property type="entry name" value="PLP-binding_barrel"/>
</dbReference>
<dbReference type="CDD" id="cd00430">
    <property type="entry name" value="PLPDE_III_AR"/>
    <property type="match status" value="1"/>
</dbReference>
<dbReference type="Gene3D" id="3.20.20.10">
    <property type="entry name" value="Alanine racemase"/>
    <property type="match status" value="1"/>
</dbReference>
<dbReference type="NCBIfam" id="TIGR00492">
    <property type="entry name" value="alr"/>
    <property type="match status" value="1"/>
</dbReference>
<sequence length="374" mass="41579">MHRPTWAEIDLSALRHNLQEIRRRIGANIKILGVVKANAYGHGDYEIGALLVKNGVEMLGIAILEEGVHLREKGITSPLLLFGGFFEEQIDAIIHYNLTPTVYDLTLAEKLAHHAHSAGKTVNVHVYIDTGMGGTGVRHDVAFECIKHLTEMNGLVIEGIYTHCSSADDNDSTNTERQIRNFKDIIAKLDTAGIIIPLKHMANTGSILRYNDSYFTMARPGLSLYGLHVSDKESRNLSVKPVMSLKTRIIHIKTMEPGETLGYGGSYKITRTTRVATLPLGYDDGYNRLLSNQGRVIVRGNKVPVIGRICMDQCFIDVTTIKNVSVGDEVVIYGRQGKETISIESVAEQRKTIPYEITCNVSYRVPRIYIDENG</sequence>
<evidence type="ECO:0000256" key="3">
    <source>
        <dbReference type="ARBA" id="ARBA00022898"/>
    </source>
</evidence>
<evidence type="ECO:0000256" key="6">
    <source>
        <dbReference type="PIRSR" id="PIRSR600821-50"/>
    </source>
</evidence>
<dbReference type="PANTHER" id="PTHR30511:SF0">
    <property type="entry name" value="ALANINE RACEMASE, CATABOLIC-RELATED"/>
    <property type="match status" value="1"/>
</dbReference>
<feature type="active site" description="Proton acceptor; specific for D-alanine" evidence="5">
    <location>
        <position position="36"/>
    </location>
</feature>
<comment type="cofactor">
    <cofactor evidence="2 5 6">
        <name>pyridoxal 5'-phosphate</name>
        <dbReference type="ChEBI" id="CHEBI:597326"/>
    </cofactor>
</comment>
<gene>
    <name evidence="7" type="primary">alr</name>
    <name evidence="7" type="ORF">KSMBR1_3380</name>
</gene>
<dbReference type="PRINTS" id="PR00992">
    <property type="entry name" value="ALARACEMASE"/>
</dbReference>
<comment type="caution">
    <text evidence="5">Lacks conserved residue(s) required for the propagation of feature annotation.</text>
</comment>
<comment type="catalytic activity">
    <reaction evidence="1 5">
        <text>L-alanine = D-alanine</text>
        <dbReference type="Rhea" id="RHEA:20249"/>
        <dbReference type="ChEBI" id="CHEBI:57416"/>
        <dbReference type="ChEBI" id="CHEBI:57972"/>
        <dbReference type="EC" id="5.1.1.1"/>
    </reaction>
</comment>
<evidence type="ECO:0000256" key="1">
    <source>
        <dbReference type="ARBA" id="ARBA00000316"/>
    </source>
</evidence>
<evidence type="ECO:0000256" key="2">
    <source>
        <dbReference type="ARBA" id="ARBA00001933"/>
    </source>
</evidence>
<comment type="pathway">
    <text evidence="5">Amino-acid biosynthesis; D-alanine biosynthesis; D-alanine from L-alanine: step 1/1.</text>
</comment>
<dbReference type="SUPFAM" id="SSF50621">
    <property type="entry name" value="Alanine racemase C-terminal domain-like"/>
    <property type="match status" value="1"/>
</dbReference>
<dbReference type="FunFam" id="3.20.20.10:FF:000002">
    <property type="entry name" value="Alanine racemase"/>
    <property type="match status" value="1"/>
</dbReference>
<dbReference type="InterPro" id="IPR011079">
    <property type="entry name" value="Ala_racemase_C"/>
</dbReference>
<dbReference type="GO" id="GO:0030170">
    <property type="term" value="F:pyridoxal phosphate binding"/>
    <property type="evidence" value="ECO:0007669"/>
    <property type="project" value="UniProtKB-UniRule"/>
</dbReference>
<dbReference type="GO" id="GO:0005829">
    <property type="term" value="C:cytosol"/>
    <property type="evidence" value="ECO:0007669"/>
    <property type="project" value="TreeGrafter"/>
</dbReference>
<proteinExistence type="inferred from homology"/>
<evidence type="ECO:0000256" key="4">
    <source>
        <dbReference type="ARBA" id="ARBA00023235"/>
    </source>
</evidence>
<feature type="active site" description="Proton acceptor; specific for L-alanine" evidence="5">
    <location>
        <position position="263"/>
    </location>
</feature>
<dbReference type="KEGG" id="kst:KSMBR1_3380"/>
<comment type="function">
    <text evidence="5">Catalyzes the interconversion of L-alanine and D-alanine. May also act on other amino acids.</text>
</comment>
<accession>A0A2C9CJN7</accession>
<feature type="binding site" evidence="5">
    <location>
        <position position="311"/>
    </location>
    <ligand>
        <name>substrate</name>
    </ligand>
</feature>
<dbReference type="InterPro" id="IPR009006">
    <property type="entry name" value="Ala_racemase/Decarboxylase_C"/>
</dbReference>
<keyword evidence="3 5" id="KW-0663">Pyridoxal phosphate</keyword>
<dbReference type="HAMAP" id="MF_01201">
    <property type="entry name" value="Ala_racemase"/>
    <property type="match status" value="1"/>
</dbReference>
<comment type="similarity">
    <text evidence="5">Belongs to the alanine racemase family.</text>
</comment>
<dbReference type="PANTHER" id="PTHR30511">
    <property type="entry name" value="ALANINE RACEMASE"/>
    <property type="match status" value="1"/>
</dbReference>
<name>A0A2C9CJN7_KUEST</name>
<evidence type="ECO:0000313" key="7">
    <source>
        <dbReference type="EMBL" id="SOH05855.1"/>
    </source>
</evidence>
<reference evidence="8" key="1">
    <citation type="submission" date="2017-10" db="EMBL/GenBank/DDBJ databases">
        <authorList>
            <person name="Frank J."/>
        </authorList>
    </citation>
    <scope>NUCLEOTIDE SEQUENCE [LARGE SCALE GENOMIC DNA]</scope>
</reference>